<sequence length="175" mass="18969">MHTLVAQSHQLCGSTSIAIKNHQNQRFNEFGVDGGPAAKDLAPKFNVFKKNLSTKLGVTILEIDGIIFASGFLVFGDSLLLLKSSIVIMARLFSVRGRHGLVRRINHRIGHRSDEGSGNPKRSAYDPTSSTRGQSSSLGSPGSRDYSLVFGPGREDEYDLMSLTDVQPPNPDASN</sequence>
<protein>
    <submittedName>
        <fullName evidence="2">Uncharacterized protein</fullName>
    </submittedName>
</protein>
<dbReference type="Pfam" id="PF05514">
    <property type="entry name" value="HR_lesion"/>
    <property type="match status" value="1"/>
</dbReference>
<keyword evidence="3" id="KW-1185">Reference proteome</keyword>
<feature type="region of interest" description="Disordered" evidence="1">
    <location>
        <begin position="110"/>
        <end position="152"/>
    </location>
</feature>
<proteinExistence type="predicted"/>
<name>A0A498J4B4_MALDO</name>
<reference evidence="2 3" key="1">
    <citation type="submission" date="2018-10" db="EMBL/GenBank/DDBJ databases">
        <title>A high-quality apple genome assembly.</title>
        <authorList>
            <person name="Hu J."/>
        </authorList>
    </citation>
    <scope>NUCLEOTIDE SEQUENCE [LARGE SCALE GENOMIC DNA]</scope>
    <source>
        <strain evidence="3">cv. HFTH1</strain>
        <tissue evidence="2">Young leaf</tissue>
    </source>
</reference>
<evidence type="ECO:0000256" key="1">
    <source>
        <dbReference type="SAM" id="MobiDB-lite"/>
    </source>
</evidence>
<gene>
    <name evidence="2" type="ORF">DVH24_042372</name>
</gene>
<accession>A0A498J4B4</accession>
<dbReference type="EMBL" id="RDQH01000336">
    <property type="protein sequence ID" value="RXH88301.1"/>
    <property type="molecule type" value="Genomic_DNA"/>
</dbReference>
<dbReference type="Proteomes" id="UP000290289">
    <property type="component" value="Chromosome 10"/>
</dbReference>
<dbReference type="AlphaFoldDB" id="A0A498J4B4"/>
<feature type="compositionally biased region" description="Low complexity" evidence="1">
    <location>
        <begin position="128"/>
        <end position="140"/>
    </location>
</feature>
<organism evidence="2 3">
    <name type="scientific">Malus domestica</name>
    <name type="common">Apple</name>
    <name type="synonym">Pyrus malus</name>
    <dbReference type="NCBI Taxonomy" id="3750"/>
    <lineage>
        <taxon>Eukaryota</taxon>
        <taxon>Viridiplantae</taxon>
        <taxon>Streptophyta</taxon>
        <taxon>Embryophyta</taxon>
        <taxon>Tracheophyta</taxon>
        <taxon>Spermatophyta</taxon>
        <taxon>Magnoliopsida</taxon>
        <taxon>eudicotyledons</taxon>
        <taxon>Gunneridae</taxon>
        <taxon>Pentapetalae</taxon>
        <taxon>rosids</taxon>
        <taxon>fabids</taxon>
        <taxon>Rosales</taxon>
        <taxon>Rosaceae</taxon>
        <taxon>Amygdaloideae</taxon>
        <taxon>Maleae</taxon>
        <taxon>Malus</taxon>
    </lineage>
</organism>
<evidence type="ECO:0000313" key="3">
    <source>
        <dbReference type="Proteomes" id="UP000290289"/>
    </source>
</evidence>
<comment type="caution">
    <text evidence="2">The sequence shown here is derived from an EMBL/GenBank/DDBJ whole genome shotgun (WGS) entry which is preliminary data.</text>
</comment>
<dbReference type="InterPro" id="IPR008637">
    <property type="entry name" value="HR_lesion"/>
</dbReference>
<evidence type="ECO:0000313" key="2">
    <source>
        <dbReference type="EMBL" id="RXH88301.1"/>
    </source>
</evidence>